<proteinExistence type="predicted"/>
<keyword evidence="1" id="KW-0812">Transmembrane</keyword>
<evidence type="ECO:0000256" key="1">
    <source>
        <dbReference type="SAM" id="Phobius"/>
    </source>
</evidence>
<evidence type="ECO:0000313" key="3">
    <source>
        <dbReference type="Proteomes" id="UP000499080"/>
    </source>
</evidence>
<protein>
    <submittedName>
        <fullName evidence="2">Uncharacterized protein</fullName>
    </submittedName>
</protein>
<reference evidence="2 3" key="1">
    <citation type="journal article" date="2019" name="Sci. Rep.">
        <title>Orb-weaving spider Araneus ventricosus genome elucidates the spidroin gene catalogue.</title>
        <authorList>
            <person name="Kono N."/>
            <person name="Nakamura H."/>
            <person name="Ohtoshi R."/>
            <person name="Moran D.A.P."/>
            <person name="Shinohara A."/>
            <person name="Yoshida Y."/>
            <person name="Fujiwara M."/>
            <person name="Mori M."/>
            <person name="Tomita M."/>
            <person name="Arakawa K."/>
        </authorList>
    </citation>
    <scope>NUCLEOTIDE SEQUENCE [LARGE SCALE GENOMIC DNA]</scope>
</reference>
<accession>A0A4Y2LEI8</accession>
<organism evidence="2 3">
    <name type="scientific">Araneus ventricosus</name>
    <name type="common">Orbweaver spider</name>
    <name type="synonym">Epeira ventricosa</name>
    <dbReference type="NCBI Taxonomy" id="182803"/>
    <lineage>
        <taxon>Eukaryota</taxon>
        <taxon>Metazoa</taxon>
        <taxon>Ecdysozoa</taxon>
        <taxon>Arthropoda</taxon>
        <taxon>Chelicerata</taxon>
        <taxon>Arachnida</taxon>
        <taxon>Araneae</taxon>
        <taxon>Araneomorphae</taxon>
        <taxon>Entelegynae</taxon>
        <taxon>Araneoidea</taxon>
        <taxon>Araneidae</taxon>
        <taxon>Araneus</taxon>
    </lineage>
</organism>
<keyword evidence="1" id="KW-0472">Membrane</keyword>
<dbReference type="Proteomes" id="UP000499080">
    <property type="component" value="Unassembled WGS sequence"/>
</dbReference>
<evidence type="ECO:0000313" key="2">
    <source>
        <dbReference type="EMBL" id="GBN12919.1"/>
    </source>
</evidence>
<keyword evidence="3" id="KW-1185">Reference proteome</keyword>
<keyword evidence="1" id="KW-1133">Transmembrane helix</keyword>
<feature type="transmembrane region" description="Helical" evidence="1">
    <location>
        <begin position="57"/>
        <end position="75"/>
    </location>
</feature>
<sequence>MLTKNYLQVVKGVETFEELFSNPVAVIVFKDFCTVSIVIMDILHVENWLSEMMTETILYFALIFGTLGILTKCAADIPLEMLRIKSVLLDKVSEQIQKNGFLRYDTQINLLLKREVSVLTACNVFSFDRGFLLKAVITIIAQAVVIDQLGSSLKH</sequence>
<gene>
    <name evidence="2" type="ORF">AVEN_264953_1</name>
</gene>
<dbReference type="EMBL" id="BGPR01118451">
    <property type="protein sequence ID" value="GBN12919.1"/>
    <property type="molecule type" value="Genomic_DNA"/>
</dbReference>
<dbReference type="AlphaFoldDB" id="A0A4Y2LEI8"/>
<comment type="caution">
    <text evidence="2">The sequence shown here is derived from an EMBL/GenBank/DDBJ whole genome shotgun (WGS) entry which is preliminary data.</text>
</comment>
<dbReference type="OrthoDB" id="6435694at2759"/>
<name>A0A4Y2LEI8_ARAVE</name>